<evidence type="ECO:0000313" key="2">
    <source>
        <dbReference type="EMBL" id="GII23158.1"/>
    </source>
</evidence>
<dbReference type="RefSeq" id="WP_168116829.1">
    <property type="nucleotide sequence ID" value="NZ_BOON01000027.1"/>
</dbReference>
<proteinExistence type="predicted"/>
<evidence type="ECO:0000313" key="3">
    <source>
        <dbReference type="Proteomes" id="UP000599074"/>
    </source>
</evidence>
<feature type="transmembrane region" description="Helical" evidence="1">
    <location>
        <begin position="549"/>
        <end position="568"/>
    </location>
</feature>
<feature type="transmembrane region" description="Helical" evidence="1">
    <location>
        <begin position="351"/>
        <end position="371"/>
    </location>
</feature>
<feature type="transmembrane region" description="Helical" evidence="1">
    <location>
        <begin position="686"/>
        <end position="707"/>
    </location>
</feature>
<dbReference type="EMBL" id="BOON01000027">
    <property type="protein sequence ID" value="GII23158.1"/>
    <property type="molecule type" value="Genomic_DNA"/>
</dbReference>
<dbReference type="AlphaFoldDB" id="A0A8J3TAR3"/>
<feature type="transmembrane region" description="Helical" evidence="1">
    <location>
        <begin position="662"/>
        <end position="680"/>
    </location>
</feature>
<reference evidence="2" key="1">
    <citation type="submission" date="2021-01" db="EMBL/GenBank/DDBJ databases">
        <title>Whole genome shotgun sequence of Planosporangium mesophilum NBRC 109066.</title>
        <authorList>
            <person name="Komaki H."/>
            <person name="Tamura T."/>
        </authorList>
    </citation>
    <scope>NUCLEOTIDE SEQUENCE</scope>
    <source>
        <strain evidence="2">NBRC 109066</strain>
    </source>
</reference>
<keyword evidence="1" id="KW-0472">Membrane</keyword>
<gene>
    <name evidence="2" type="ORF">Pme01_27550</name>
</gene>
<keyword evidence="1" id="KW-1133">Transmembrane helix</keyword>
<sequence>MSGFGRLSSLTPARRGPRAASRSVRRAPYLIVVLAAIATVVGLVPGPASGAPSDTVDYVVLAGAAGLRWDDVNATDTPTMWRLAGSGSIGALAVRSGHRPTCPGDGWLTLGAGNLTARSDRRTEPACPPLPVGIDHQGQDGAFLSGAEKDRILSANKDLPWGAQPGALPESMRCTTTIGPGAALAGARPFGRIDRYRAELPDDPKELLAGCVLAVVDLGTVDGSGAARRTAAKVADERLARLVAARPPRSLLMLAGVSDTDADARLHVAVADGPGYAGGLLTSASTGRPGYVQLIDLAPTALSALGRSVPSKLFPGTPAITAGRRVSLDDEVRRLVDADREVRAQGSVSSGFFTILTICELLLFLAAIPLLRRARRPAGPVTPAPNPPWFERGVEVLLVAASLVVPAALLAGAVPWWRTSAPGLVFAAATLAVVAVFTAVIVWTRGARWVLGPLGGVAALGAVVVAVDVLAGSRLQLNSVVGYSAVAGGQYAGLAAVGLGVFAAGVLVAAGCLAQHVHRQWRPVVVAVLGGIAVVLTGSPYLGADAAGAVALTAGVCVAAAMSTGGWLSFPRVAWALMAGLAVTTAFALLDMHRPAGQRGTVGRFLGHLGDGTGRLVIHPIEADNAVVMATSPLTLLVIGVGALLFFALLRPWGGLKRLFGLYPAVRAGLAGTAVATLVAGPMRGVGFNIAGVAAATVVPLAVLAALRVLRHADVRTPAVSVDPTGAAVMTEQAAGPATVAELSAEQPAERAASQP</sequence>
<feature type="transmembrane region" description="Helical" evidence="1">
    <location>
        <begin position="450"/>
        <end position="471"/>
    </location>
</feature>
<dbReference type="Proteomes" id="UP000599074">
    <property type="component" value="Unassembled WGS sequence"/>
</dbReference>
<feature type="transmembrane region" description="Helical" evidence="1">
    <location>
        <begin position="491"/>
        <end position="512"/>
    </location>
</feature>
<comment type="caution">
    <text evidence="2">The sequence shown here is derived from an EMBL/GenBank/DDBJ whole genome shotgun (WGS) entry which is preliminary data.</text>
</comment>
<feature type="transmembrane region" description="Helical" evidence="1">
    <location>
        <begin position="396"/>
        <end position="417"/>
    </location>
</feature>
<feature type="transmembrane region" description="Helical" evidence="1">
    <location>
        <begin position="423"/>
        <end position="443"/>
    </location>
</feature>
<keyword evidence="1" id="KW-0812">Transmembrane</keyword>
<feature type="transmembrane region" description="Helical" evidence="1">
    <location>
        <begin position="626"/>
        <end position="650"/>
    </location>
</feature>
<organism evidence="2 3">
    <name type="scientific">Planosporangium mesophilum</name>
    <dbReference type="NCBI Taxonomy" id="689768"/>
    <lineage>
        <taxon>Bacteria</taxon>
        <taxon>Bacillati</taxon>
        <taxon>Actinomycetota</taxon>
        <taxon>Actinomycetes</taxon>
        <taxon>Micromonosporales</taxon>
        <taxon>Micromonosporaceae</taxon>
        <taxon>Planosporangium</taxon>
    </lineage>
</organism>
<accession>A0A8J3TAR3</accession>
<feature type="transmembrane region" description="Helical" evidence="1">
    <location>
        <begin position="573"/>
        <end position="590"/>
    </location>
</feature>
<keyword evidence="3" id="KW-1185">Reference proteome</keyword>
<name>A0A8J3TAR3_9ACTN</name>
<protein>
    <submittedName>
        <fullName evidence="2">Uncharacterized protein</fullName>
    </submittedName>
</protein>
<evidence type="ECO:0000256" key="1">
    <source>
        <dbReference type="SAM" id="Phobius"/>
    </source>
</evidence>
<feature type="transmembrane region" description="Helical" evidence="1">
    <location>
        <begin position="524"/>
        <end position="543"/>
    </location>
</feature>